<dbReference type="AlphaFoldDB" id="A0A316ZAC6"/>
<dbReference type="PANTHER" id="PTHR11075">
    <property type="entry name" value="PEPTIDE CHAIN RELEASE FACTOR"/>
    <property type="match status" value="1"/>
</dbReference>
<dbReference type="Pfam" id="PF00472">
    <property type="entry name" value="RF-1"/>
    <property type="match status" value="1"/>
</dbReference>
<keyword evidence="4" id="KW-1185">Reference proteome</keyword>
<dbReference type="InterPro" id="IPR052104">
    <property type="entry name" value="Mito_Release_Factor_mL62"/>
</dbReference>
<dbReference type="EMBL" id="KZ819291">
    <property type="protein sequence ID" value="PWN98531.1"/>
    <property type="molecule type" value="Genomic_DNA"/>
</dbReference>
<dbReference type="Gene3D" id="3.30.160.20">
    <property type="match status" value="1"/>
</dbReference>
<dbReference type="SUPFAM" id="SSF110916">
    <property type="entry name" value="Peptidyl-tRNA hydrolase domain-like"/>
    <property type="match status" value="1"/>
</dbReference>
<dbReference type="OrthoDB" id="270639at2759"/>
<feature type="domain" description="Prokaryotic-type class I peptide chain release factors" evidence="2">
    <location>
        <begin position="16"/>
        <end position="159"/>
    </location>
</feature>
<evidence type="ECO:0000313" key="3">
    <source>
        <dbReference type="EMBL" id="PWN98531.1"/>
    </source>
</evidence>
<dbReference type="Proteomes" id="UP000245946">
    <property type="component" value="Unassembled WGS sequence"/>
</dbReference>
<feature type="compositionally biased region" description="Basic and acidic residues" evidence="1">
    <location>
        <begin position="141"/>
        <end position="157"/>
    </location>
</feature>
<dbReference type="GO" id="GO:0004045">
    <property type="term" value="F:peptidyl-tRNA hydrolase activity"/>
    <property type="evidence" value="ECO:0007669"/>
    <property type="project" value="TreeGrafter"/>
</dbReference>
<dbReference type="InterPro" id="IPR000352">
    <property type="entry name" value="Pep_chain_release_fac_I"/>
</dbReference>
<name>A0A316ZAC6_9BASI</name>
<evidence type="ECO:0000259" key="2">
    <source>
        <dbReference type="Pfam" id="PF00472"/>
    </source>
</evidence>
<feature type="region of interest" description="Disordered" evidence="1">
    <location>
        <begin position="141"/>
        <end position="167"/>
    </location>
</feature>
<reference evidence="3 4" key="1">
    <citation type="journal article" date="2018" name="Mol. Biol. Evol.">
        <title>Broad Genomic Sampling Reveals a Smut Pathogenic Ancestry of the Fungal Clade Ustilaginomycotina.</title>
        <authorList>
            <person name="Kijpornyongpan T."/>
            <person name="Mondo S.J."/>
            <person name="Barry K."/>
            <person name="Sandor L."/>
            <person name="Lee J."/>
            <person name="Lipzen A."/>
            <person name="Pangilinan J."/>
            <person name="LaButti K."/>
            <person name="Hainaut M."/>
            <person name="Henrissat B."/>
            <person name="Grigoriev I.V."/>
            <person name="Spatafora J.W."/>
            <person name="Aime M.C."/>
        </authorList>
    </citation>
    <scope>NUCLEOTIDE SEQUENCE [LARGE SCALE GENOMIC DNA]</scope>
    <source>
        <strain evidence="3 4">MCA 4186</strain>
    </source>
</reference>
<dbReference type="GO" id="GO:0005762">
    <property type="term" value="C:mitochondrial large ribosomal subunit"/>
    <property type="evidence" value="ECO:0007669"/>
    <property type="project" value="TreeGrafter"/>
</dbReference>
<organism evidence="3 4">
    <name type="scientific">Tilletiopsis washingtonensis</name>
    <dbReference type="NCBI Taxonomy" id="58919"/>
    <lineage>
        <taxon>Eukaryota</taxon>
        <taxon>Fungi</taxon>
        <taxon>Dikarya</taxon>
        <taxon>Basidiomycota</taxon>
        <taxon>Ustilaginomycotina</taxon>
        <taxon>Exobasidiomycetes</taxon>
        <taxon>Entylomatales</taxon>
        <taxon>Entylomatales incertae sedis</taxon>
        <taxon>Tilletiopsis</taxon>
    </lineage>
</organism>
<evidence type="ECO:0000313" key="4">
    <source>
        <dbReference type="Proteomes" id="UP000245946"/>
    </source>
</evidence>
<proteinExistence type="predicted"/>
<gene>
    <name evidence="3" type="ORF">FA09DRAFT_296667</name>
</gene>
<evidence type="ECO:0000256" key="1">
    <source>
        <dbReference type="SAM" id="MobiDB-lite"/>
    </source>
</evidence>
<dbReference type="PANTHER" id="PTHR11075:SF54">
    <property type="entry name" value="LARGE RIBOSOMAL SUBUNIT PROTEIN ML62"/>
    <property type="match status" value="1"/>
</dbReference>
<dbReference type="GO" id="GO:0016150">
    <property type="term" value="F:translation release factor activity, codon nonspecific"/>
    <property type="evidence" value="ECO:0007669"/>
    <property type="project" value="TreeGrafter"/>
</dbReference>
<protein>
    <recommendedName>
        <fullName evidence="2">Prokaryotic-type class I peptide chain release factors domain-containing protein</fullName>
    </recommendedName>
</protein>
<dbReference type="GO" id="GO:0070126">
    <property type="term" value="P:mitochondrial translational termination"/>
    <property type="evidence" value="ECO:0007669"/>
    <property type="project" value="TreeGrafter"/>
</dbReference>
<sequence length="167" mass="18073">MAQRKAWLEQLQKLGLSREMVQFSFSRSSGPGGQHVNKVSTKATLRLPLSTLLAGAGAGEGTTLPPLPSSALRMLVARSPYYLRASHALGLSSSRQRSQEANVLDALSKMQTHLTALLSTGIRGEPSEAQQAKVRRLQRIEEARRKVGKSRRSEVKAGRRGGGGGWD</sequence>
<dbReference type="RefSeq" id="XP_025598810.1">
    <property type="nucleotide sequence ID" value="XM_025740179.1"/>
</dbReference>
<dbReference type="GeneID" id="37267725"/>
<dbReference type="STRING" id="58919.A0A316ZAC6"/>
<accession>A0A316ZAC6</accession>